<dbReference type="PANTHER" id="PTHR42774">
    <property type="entry name" value="PHOSPHOTRANSFERASE SYSTEM TRANSPORT PROTEIN"/>
    <property type="match status" value="1"/>
</dbReference>
<evidence type="ECO:0000313" key="2">
    <source>
        <dbReference type="EMBL" id="CAE4629256.1"/>
    </source>
</evidence>
<reference evidence="2" key="1">
    <citation type="submission" date="2021-01" db="EMBL/GenBank/DDBJ databases">
        <authorList>
            <person name="Corre E."/>
            <person name="Pelletier E."/>
            <person name="Niang G."/>
            <person name="Scheremetjew M."/>
            <person name="Finn R."/>
            <person name="Kale V."/>
            <person name="Holt S."/>
            <person name="Cochrane G."/>
            <person name="Meng A."/>
            <person name="Brown T."/>
            <person name="Cohen L."/>
        </authorList>
    </citation>
    <scope>NUCLEOTIDE SEQUENCE</scope>
    <source>
        <strain evidence="2">CCMP3105</strain>
    </source>
</reference>
<protein>
    <recommendedName>
        <fullName evidence="1">Carbohydrate kinase PfkB domain-containing protein</fullName>
    </recommendedName>
</protein>
<dbReference type="SUPFAM" id="SSF53613">
    <property type="entry name" value="Ribokinase-like"/>
    <property type="match status" value="1"/>
</dbReference>
<name>A0A7S4RZS6_9DINO</name>
<sequence length="379" mass="40266">MAFPLSEPLTGRILVVGGIYVDLLNEVPAFPEEDSSQRAVAYRRSRGGNAANSSVVLADLLTAAQVGCCVSWVGAVPRADEPDTAFALADLKSCGVETSLMEEVGGEAGQPSAFIIKSMDTGSRTIISHRRGLRELDAGHFARSLRRTPCQAADLGNVCWVHFECRMMPDVLHMAEAVHAWASETQTRPMVSLEVEKPGMQPEQLVPLLLLCDLAYFSREFVERHREELKRAGVDGSRGGDADEHLALRCLRGLRAWVGDACKALWICPWGSLGAFALDCATGQAHFQAARKLDKVVDSVGAGDTFVAACIFALLRGADAATALLCGCSVAGQKVAQEGLSCLSVAVPPRLAQGGASFECGAAQAMYVPSDEHPSSHAG</sequence>
<dbReference type="InterPro" id="IPR052562">
    <property type="entry name" value="Ketohexokinase-related"/>
</dbReference>
<dbReference type="Pfam" id="PF00294">
    <property type="entry name" value="PfkB"/>
    <property type="match status" value="1"/>
</dbReference>
<dbReference type="AlphaFoldDB" id="A0A7S4RZS6"/>
<dbReference type="InterPro" id="IPR011611">
    <property type="entry name" value="PfkB_dom"/>
</dbReference>
<dbReference type="Gene3D" id="3.40.1190.20">
    <property type="match status" value="1"/>
</dbReference>
<proteinExistence type="predicted"/>
<dbReference type="InterPro" id="IPR029056">
    <property type="entry name" value="Ribokinase-like"/>
</dbReference>
<gene>
    <name evidence="2" type="ORF">AMON00008_LOCUS42511</name>
</gene>
<feature type="domain" description="Carbohydrate kinase PfkB" evidence="1">
    <location>
        <begin position="12"/>
        <end position="340"/>
    </location>
</feature>
<evidence type="ECO:0000259" key="1">
    <source>
        <dbReference type="Pfam" id="PF00294"/>
    </source>
</evidence>
<dbReference type="EMBL" id="HBNR01060432">
    <property type="protein sequence ID" value="CAE4629256.1"/>
    <property type="molecule type" value="Transcribed_RNA"/>
</dbReference>
<accession>A0A7S4RZS6</accession>
<organism evidence="2">
    <name type="scientific">Alexandrium monilatum</name>
    <dbReference type="NCBI Taxonomy" id="311494"/>
    <lineage>
        <taxon>Eukaryota</taxon>
        <taxon>Sar</taxon>
        <taxon>Alveolata</taxon>
        <taxon>Dinophyceae</taxon>
        <taxon>Gonyaulacales</taxon>
        <taxon>Pyrocystaceae</taxon>
        <taxon>Alexandrium</taxon>
    </lineage>
</organism>
<dbReference type="PANTHER" id="PTHR42774:SF3">
    <property type="entry name" value="KETOHEXOKINASE"/>
    <property type="match status" value="1"/>
</dbReference>